<dbReference type="Proteomes" id="UP001470230">
    <property type="component" value="Unassembled WGS sequence"/>
</dbReference>
<feature type="domain" description="DNA2/NAM7 helicase-like C-terminal" evidence="1">
    <location>
        <begin position="111"/>
        <end position="166"/>
    </location>
</feature>
<dbReference type="Gene3D" id="3.40.50.300">
    <property type="entry name" value="P-loop containing nucleotide triphosphate hydrolases"/>
    <property type="match status" value="1"/>
</dbReference>
<evidence type="ECO:0000313" key="2">
    <source>
        <dbReference type="EMBL" id="KAK8898911.1"/>
    </source>
</evidence>
<keyword evidence="2" id="KW-0347">Helicase</keyword>
<keyword evidence="2" id="KW-0067">ATP-binding</keyword>
<name>A0ABR2L7D9_9EUKA</name>
<evidence type="ECO:0000313" key="3">
    <source>
        <dbReference type="Proteomes" id="UP001470230"/>
    </source>
</evidence>
<dbReference type="Pfam" id="PF13087">
    <property type="entry name" value="AAA_12"/>
    <property type="match status" value="1"/>
</dbReference>
<gene>
    <name evidence="2" type="ORF">M9Y10_001203</name>
</gene>
<dbReference type="GO" id="GO:0004386">
    <property type="term" value="F:helicase activity"/>
    <property type="evidence" value="ECO:0007669"/>
    <property type="project" value="UniProtKB-KW"/>
</dbReference>
<dbReference type="InterPro" id="IPR027417">
    <property type="entry name" value="P-loop_NTPase"/>
</dbReference>
<keyword evidence="2" id="KW-0378">Hydrolase</keyword>
<dbReference type="InterPro" id="IPR041679">
    <property type="entry name" value="DNA2/NAM7-like_C"/>
</dbReference>
<sequence>MGGPGDDWPGSKKPISGQFLFDMDMSAADSVRKHRNNTIVNHTVESTDGMELDDLDEDDLDDQTHVTRLTHETTTNADSRFGDRNLESLSNLTNEELLGLNSSDVNSDQKDESLYDNLRIDTVFAFEGINIDYVILICIRSNKKINIGLSIDMGRLNVALTREKKGFSSFTLQIKLN</sequence>
<dbReference type="EMBL" id="JAPFFF010000001">
    <property type="protein sequence ID" value="KAK8898911.1"/>
    <property type="molecule type" value="Genomic_DNA"/>
</dbReference>
<comment type="caution">
    <text evidence="2">The sequence shown here is derived from an EMBL/GenBank/DDBJ whole genome shotgun (WGS) entry which is preliminary data.</text>
</comment>
<keyword evidence="3" id="KW-1185">Reference proteome</keyword>
<reference evidence="2 3" key="1">
    <citation type="submission" date="2024-04" db="EMBL/GenBank/DDBJ databases">
        <title>Tritrichomonas musculus Genome.</title>
        <authorList>
            <person name="Alves-Ferreira E."/>
            <person name="Grigg M."/>
            <person name="Lorenzi H."/>
            <person name="Galac M."/>
        </authorList>
    </citation>
    <scope>NUCLEOTIDE SEQUENCE [LARGE SCALE GENOMIC DNA]</scope>
    <source>
        <strain evidence="2 3">EAF2021</strain>
    </source>
</reference>
<accession>A0ABR2L7D9</accession>
<keyword evidence="2" id="KW-0547">Nucleotide-binding</keyword>
<protein>
    <submittedName>
        <fullName evidence="2">ATP-dependent RNA helicase</fullName>
    </submittedName>
</protein>
<organism evidence="2 3">
    <name type="scientific">Tritrichomonas musculus</name>
    <dbReference type="NCBI Taxonomy" id="1915356"/>
    <lineage>
        <taxon>Eukaryota</taxon>
        <taxon>Metamonada</taxon>
        <taxon>Parabasalia</taxon>
        <taxon>Tritrichomonadida</taxon>
        <taxon>Tritrichomonadidae</taxon>
        <taxon>Tritrichomonas</taxon>
    </lineage>
</organism>
<proteinExistence type="predicted"/>
<evidence type="ECO:0000259" key="1">
    <source>
        <dbReference type="Pfam" id="PF13087"/>
    </source>
</evidence>